<organism evidence="1 2">
    <name type="scientific">Cohnella nanjingensis</name>
    <dbReference type="NCBI Taxonomy" id="1387779"/>
    <lineage>
        <taxon>Bacteria</taxon>
        <taxon>Bacillati</taxon>
        <taxon>Bacillota</taxon>
        <taxon>Bacilli</taxon>
        <taxon>Bacillales</taxon>
        <taxon>Paenibacillaceae</taxon>
        <taxon>Cohnella</taxon>
    </lineage>
</organism>
<dbReference type="RefSeq" id="WP_185143165.1">
    <property type="nucleotide sequence ID" value="NZ_JACJVP010000023.1"/>
</dbReference>
<dbReference type="Proteomes" id="UP000547209">
    <property type="component" value="Unassembled WGS sequence"/>
</dbReference>
<evidence type="ECO:0000313" key="1">
    <source>
        <dbReference type="EMBL" id="MBB6671688.1"/>
    </source>
</evidence>
<name>A0A7X0RQA4_9BACL</name>
<evidence type="ECO:0000313" key="2">
    <source>
        <dbReference type="Proteomes" id="UP000547209"/>
    </source>
</evidence>
<reference evidence="1 2" key="1">
    <citation type="submission" date="2020-08" db="EMBL/GenBank/DDBJ databases">
        <title>Cohnella phylogeny.</title>
        <authorList>
            <person name="Dunlap C."/>
        </authorList>
    </citation>
    <scope>NUCLEOTIDE SEQUENCE [LARGE SCALE GENOMIC DNA]</scope>
    <source>
        <strain evidence="1 2">DSM 28246</strain>
    </source>
</reference>
<dbReference type="EMBL" id="JACJVP010000023">
    <property type="protein sequence ID" value="MBB6671688.1"/>
    <property type="molecule type" value="Genomic_DNA"/>
</dbReference>
<accession>A0A7X0RQA4</accession>
<dbReference type="AlphaFoldDB" id="A0A7X0RQA4"/>
<comment type="caution">
    <text evidence="1">The sequence shown here is derived from an EMBL/GenBank/DDBJ whole genome shotgun (WGS) entry which is preliminary data.</text>
</comment>
<proteinExistence type="predicted"/>
<gene>
    <name evidence="1" type="ORF">H7C19_13440</name>
</gene>
<keyword evidence="2" id="KW-1185">Reference proteome</keyword>
<sequence length="384" mass="44291">MVMKATPDRGRNRERGGKVLFVCTKPYQYLMARLIKEGQRLGRCDIVIIDHFHEAADFSVKVRESRVWEQVFYIEDDRVDQYKLGLGPVRKFFFYQHWRKLLPPVLADIADYDEAFVAHDFVAVEYAIIRNFASAGKRASLYEEGFGNYINNSTHTKWHMKLLKKIAPMLGLPGGYFGSVRWIEAIWLQRPGLILADRRNPLRRKARHLPLAFSAFLELPEIAKECYALYPELAEIDALVAGQEVISVILTDPFLDEMPDRPGYVREMLGKVAQATGDDRSPVFLKQHPGEKLAVDADEGRFAILPKQLPSELLYLIIVKHKIRKLNLFSFGSTAILNLYDLCRTDNSMDIFIFDSLMLKPDVKVISDRFCELAERHHIQFRLV</sequence>
<protein>
    <submittedName>
        <fullName evidence="1">Uncharacterized protein</fullName>
    </submittedName>
</protein>